<gene>
    <name evidence="1" type="ORF">AMECASPLE_026156</name>
</gene>
<dbReference type="EMBL" id="JAHRIP010002645">
    <property type="protein sequence ID" value="MEQ2281019.1"/>
    <property type="molecule type" value="Genomic_DNA"/>
</dbReference>
<dbReference type="Proteomes" id="UP001469553">
    <property type="component" value="Unassembled WGS sequence"/>
</dbReference>
<sequence length="112" mass="12813">MQLHLEIQQTWLRKSNCHNSKNNTILKSSFKLIFRLLLEFGSVAAPLKENKITSPALFRHIPATKMLHFLCYSYLYIHTTFEGPPASPSSDSPVCLRVFTQLTMLLSLRGMC</sequence>
<evidence type="ECO:0000313" key="2">
    <source>
        <dbReference type="Proteomes" id="UP001469553"/>
    </source>
</evidence>
<protein>
    <submittedName>
        <fullName evidence="1">Uncharacterized protein</fullName>
    </submittedName>
</protein>
<evidence type="ECO:0000313" key="1">
    <source>
        <dbReference type="EMBL" id="MEQ2281019.1"/>
    </source>
</evidence>
<keyword evidence="2" id="KW-1185">Reference proteome</keyword>
<comment type="caution">
    <text evidence="1">The sequence shown here is derived from an EMBL/GenBank/DDBJ whole genome shotgun (WGS) entry which is preliminary data.</text>
</comment>
<proteinExistence type="predicted"/>
<organism evidence="1 2">
    <name type="scientific">Ameca splendens</name>
    <dbReference type="NCBI Taxonomy" id="208324"/>
    <lineage>
        <taxon>Eukaryota</taxon>
        <taxon>Metazoa</taxon>
        <taxon>Chordata</taxon>
        <taxon>Craniata</taxon>
        <taxon>Vertebrata</taxon>
        <taxon>Euteleostomi</taxon>
        <taxon>Actinopterygii</taxon>
        <taxon>Neopterygii</taxon>
        <taxon>Teleostei</taxon>
        <taxon>Neoteleostei</taxon>
        <taxon>Acanthomorphata</taxon>
        <taxon>Ovalentaria</taxon>
        <taxon>Atherinomorphae</taxon>
        <taxon>Cyprinodontiformes</taxon>
        <taxon>Goodeidae</taxon>
        <taxon>Ameca</taxon>
    </lineage>
</organism>
<accession>A0ABV0XHS5</accession>
<reference evidence="1 2" key="1">
    <citation type="submission" date="2021-06" db="EMBL/GenBank/DDBJ databases">
        <authorList>
            <person name="Palmer J.M."/>
        </authorList>
    </citation>
    <scope>NUCLEOTIDE SEQUENCE [LARGE SCALE GENOMIC DNA]</scope>
    <source>
        <strain evidence="1 2">AS_MEX2019</strain>
        <tissue evidence="1">Muscle</tissue>
    </source>
</reference>
<name>A0ABV0XHS5_9TELE</name>